<gene>
    <name evidence="1" type="ORF">C7460_104282</name>
</gene>
<comment type="caution">
    <text evidence="1">The sequence shown here is derived from an EMBL/GenBank/DDBJ whole genome shotgun (WGS) entry which is preliminary data.</text>
</comment>
<organism evidence="1 2">
    <name type="scientific">Marinoscillum furvescens DSM 4134</name>
    <dbReference type="NCBI Taxonomy" id="1122208"/>
    <lineage>
        <taxon>Bacteria</taxon>
        <taxon>Pseudomonadati</taxon>
        <taxon>Bacteroidota</taxon>
        <taxon>Cytophagia</taxon>
        <taxon>Cytophagales</taxon>
        <taxon>Reichenbachiellaceae</taxon>
        <taxon>Marinoscillum</taxon>
    </lineage>
</organism>
<dbReference type="EMBL" id="QREG01000004">
    <property type="protein sequence ID" value="REE01262.1"/>
    <property type="molecule type" value="Genomic_DNA"/>
</dbReference>
<evidence type="ECO:0000313" key="2">
    <source>
        <dbReference type="Proteomes" id="UP000256779"/>
    </source>
</evidence>
<protein>
    <submittedName>
        <fullName evidence="1">Uncharacterized protein</fullName>
    </submittedName>
</protein>
<evidence type="ECO:0000313" key="1">
    <source>
        <dbReference type="EMBL" id="REE01262.1"/>
    </source>
</evidence>
<dbReference type="AlphaFoldDB" id="A0A3D9L5I1"/>
<dbReference type="RefSeq" id="WP_245986213.1">
    <property type="nucleotide sequence ID" value="NZ_QREG01000004.1"/>
</dbReference>
<keyword evidence="2" id="KW-1185">Reference proteome</keyword>
<sequence>MSAISMDTTDHSTEIAQALEEMKNLGFQQRIDGRFAAVFTTSDEIACILKESYVPIDEFKKVFVQMVEIARGGSYHKFIFDKRALTTFHQPTMEWYFLHWKREMLQLGVSKHRKILPNLRWFEQAVAIARNPLLEQFSAEERSQLDIKYCNTLEEAHQS</sequence>
<proteinExistence type="predicted"/>
<reference evidence="1 2" key="1">
    <citation type="submission" date="2018-07" db="EMBL/GenBank/DDBJ databases">
        <title>Genomic Encyclopedia of Type Strains, Phase IV (KMG-IV): sequencing the most valuable type-strain genomes for metagenomic binning, comparative biology and taxonomic classification.</title>
        <authorList>
            <person name="Goeker M."/>
        </authorList>
    </citation>
    <scope>NUCLEOTIDE SEQUENCE [LARGE SCALE GENOMIC DNA]</scope>
    <source>
        <strain evidence="1 2">DSM 4134</strain>
    </source>
</reference>
<dbReference type="Proteomes" id="UP000256779">
    <property type="component" value="Unassembled WGS sequence"/>
</dbReference>
<name>A0A3D9L5I1_MARFU</name>
<accession>A0A3D9L5I1</accession>